<dbReference type="Pfam" id="PF13641">
    <property type="entry name" value="Glyco_tranf_2_3"/>
    <property type="match status" value="1"/>
</dbReference>
<gene>
    <name evidence="9" type="ORF">EYW49_07365</name>
</gene>
<evidence type="ECO:0000256" key="4">
    <source>
        <dbReference type="ARBA" id="ARBA00022692"/>
    </source>
</evidence>
<evidence type="ECO:0000256" key="3">
    <source>
        <dbReference type="ARBA" id="ARBA00022679"/>
    </source>
</evidence>
<dbReference type="PANTHER" id="PTHR43867">
    <property type="entry name" value="CELLULOSE SYNTHASE CATALYTIC SUBUNIT A [UDP-FORMING]"/>
    <property type="match status" value="1"/>
</dbReference>
<name>A0A4Q9VTC1_9HYPH</name>
<comment type="caution">
    <text evidence="9">The sequence shown here is derived from an EMBL/GenBank/DDBJ whole genome shotgun (WGS) entry which is preliminary data.</text>
</comment>
<organism evidence="9 10">
    <name type="scientific">Siculibacillus lacustris</name>
    <dbReference type="NCBI Taxonomy" id="1549641"/>
    <lineage>
        <taxon>Bacteria</taxon>
        <taxon>Pseudomonadati</taxon>
        <taxon>Pseudomonadota</taxon>
        <taxon>Alphaproteobacteria</taxon>
        <taxon>Hyphomicrobiales</taxon>
        <taxon>Ancalomicrobiaceae</taxon>
        <taxon>Siculibacillus</taxon>
    </lineage>
</organism>
<feature type="region of interest" description="Disordered" evidence="7">
    <location>
        <begin position="1"/>
        <end position="28"/>
    </location>
</feature>
<feature type="transmembrane region" description="Helical" evidence="8">
    <location>
        <begin position="176"/>
        <end position="193"/>
    </location>
</feature>
<evidence type="ECO:0000256" key="2">
    <source>
        <dbReference type="ARBA" id="ARBA00022676"/>
    </source>
</evidence>
<evidence type="ECO:0000313" key="9">
    <source>
        <dbReference type="EMBL" id="TBW39297.1"/>
    </source>
</evidence>
<keyword evidence="2" id="KW-0328">Glycosyltransferase</keyword>
<protein>
    <submittedName>
        <fullName evidence="9">Glycosyltransferase</fullName>
    </submittedName>
</protein>
<sequence>MDPTRAARRRQTDERRRSGLPSPGIADGETRRWRAVAADLGVAFFADLAPEPLPADAEPPPPAVFARVDRLLVAPPGGEIVLIAAPAEAARAATRAHLAARPGLRARFAVAAPRVLRRALIARFALALARRAVNAVRDHDPVLSAASRCEPWQIALVAAVGLAWIAAAASLSDTLVVAWTALFLLLGFARAAIADSVPLVVPPPALADAELPHFAVLVPIHDEAPVVADLVAALGRLDYPADRLAVRLVVEADDAATLAAAEAAVADTAIETIRVPPSQPRTKPKALDFALATVDADLVCVYDAEDRPDPDQLRRAAAAFSAGPPDLAVVQAALEIDHVEADRTWLVRQFEIEYAMLFHGLLPWLAANDLFLPLGGTSNHFRRDSLVAVGGWDPHNVTEDADVAVRLARAGWRLGVVDSVTGEEAPADPRGWLAQRVRWQKGWMQTWLVHMRRPRRLHRELGWRRAVVFHLVIGGQLASAFVFLPSVVLIGLHLCGVLPFLDDRDFVDDLVLVGSLTAHAMGLAGGIALANEVGRRSDRPPRLRDLLTMPVYWALISLAAHRALIELIVAPHRWNKTSHGHVARRRR</sequence>
<feature type="transmembrane region" description="Helical" evidence="8">
    <location>
        <begin position="152"/>
        <end position="170"/>
    </location>
</feature>
<reference evidence="9 10" key="1">
    <citation type="submission" date="2019-02" db="EMBL/GenBank/DDBJ databases">
        <title>Siculibacillus lacustris gen. nov., sp. nov., a new rosette-forming bacterium isolated from a freshwater crater lake (Lake St. Ana, Romania).</title>
        <authorList>
            <person name="Felfoldi T."/>
            <person name="Marton Z."/>
            <person name="Szabo A."/>
            <person name="Mentes A."/>
            <person name="Boka K."/>
            <person name="Marialigeti K."/>
            <person name="Mathe I."/>
            <person name="Koncz M."/>
            <person name="Schumann P."/>
            <person name="Toth E."/>
        </authorList>
    </citation>
    <scope>NUCLEOTIDE SEQUENCE [LARGE SCALE GENOMIC DNA]</scope>
    <source>
        <strain evidence="9 10">SA-279</strain>
    </source>
</reference>
<proteinExistence type="predicted"/>
<evidence type="ECO:0000256" key="1">
    <source>
        <dbReference type="ARBA" id="ARBA00004141"/>
    </source>
</evidence>
<dbReference type="InterPro" id="IPR029044">
    <property type="entry name" value="Nucleotide-diphossugar_trans"/>
</dbReference>
<dbReference type="PANTHER" id="PTHR43867:SF2">
    <property type="entry name" value="CELLULOSE SYNTHASE CATALYTIC SUBUNIT A [UDP-FORMING]"/>
    <property type="match status" value="1"/>
</dbReference>
<evidence type="ECO:0000313" key="10">
    <source>
        <dbReference type="Proteomes" id="UP000292781"/>
    </source>
</evidence>
<comment type="subcellular location">
    <subcellularLocation>
        <location evidence="1">Membrane</location>
        <topology evidence="1">Multi-pass membrane protein</topology>
    </subcellularLocation>
</comment>
<dbReference type="EMBL" id="SJFN01000008">
    <property type="protein sequence ID" value="TBW39297.1"/>
    <property type="molecule type" value="Genomic_DNA"/>
</dbReference>
<evidence type="ECO:0000256" key="6">
    <source>
        <dbReference type="ARBA" id="ARBA00023136"/>
    </source>
</evidence>
<feature type="transmembrane region" description="Helical" evidence="8">
    <location>
        <begin position="510"/>
        <end position="530"/>
    </location>
</feature>
<keyword evidence="10" id="KW-1185">Reference proteome</keyword>
<evidence type="ECO:0000256" key="5">
    <source>
        <dbReference type="ARBA" id="ARBA00022989"/>
    </source>
</evidence>
<accession>A0A4Q9VTC1</accession>
<dbReference type="RefSeq" id="WP_131307730.1">
    <property type="nucleotide sequence ID" value="NZ_SJFN01000008.1"/>
</dbReference>
<dbReference type="GO" id="GO:0016020">
    <property type="term" value="C:membrane"/>
    <property type="evidence" value="ECO:0007669"/>
    <property type="project" value="UniProtKB-SubCell"/>
</dbReference>
<keyword evidence="6 8" id="KW-0472">Membrane</keyword>
<keyword evidence="5 8" id="KW-1133">Transmembrane helix</keyword>
<dbReference type="GO" id="GO:0016757">
    <property type="term" value="F:glycosyltransferase activity"/>
    <property type="evidence" value="ECO:0007669"/>
    <property type="project" value="UniProtKB-KW"/>
</dbReference>
<feature type="transmembrane region" description="Helical" evidence="8">
    <location>
        <begin position="466"/>
        <end position="490"/>
    </location>
</feature>
<dbReference type="Gene3D" id="3.90.550.10">
    <property type="entry name" value="Spore Coat Polysaccharide Biosynthesis Protein SpsA, Chain A"/>
    <property type="match status" value="1"/>
</dbReference>
<keyword evidence="4 8" id="KW-0812">Transmembrane</keyword>
<dbReference type="OrthoDB" id="7431422at2"/>
<dbReference type="Proteomes" id="UP000292781">
    <property type="component" value="Unassembled WGS sequence"/>
</dbReference>
<evidence type="ECO:0000256" key="7">
    <source>
        <dbReference type="SAM" id="MobiDB-lite"/>
    </source>
</evidence>
<keyword evidence="3 9" id="KW-0808">Transferase</keyword>
<dbReference type="AlphaFoldDB" id="A0A4Q9VTC1"/>
<dbReference type="InterPro" id="IPR050321">
    <property type="entry name" value="Glycosyltr_2/OpgH_subfam"/>
</dbReference>
<dbReference type="SUPFAM" id="SSF53448">
    <property type="entry name" value="Nucleotide-diphospho-sugar transferases"/>
    <property type="match status" value="1"/>
</dbReference>
<evidence type="ECO:0000256" key="8">
    <source>
        <dbReference type="SAM" id="Phobius"/>
    </source>
</evidence>